<dbReference type="PANTHER" id="PTHR38761:SF1">
    <property type="entry name" value="GLUTAMATE--CYSTEINE LIGASE"/>
    <property type="match status" value="1"/>
</dbReference>
<evidence type="ECO:0000313" key="11">
    <source>
        <dbReference type="EMBL" id="SHF11092.1"/>
    </source>
</evidence>
<dbReference type="Pfam" id="PF04262">
    <property type="entry name" value="Glu_cys_ligase"/>
    <property type="match status" value="1"/>
</dbReference>
<proteinExistence type="inferred from homology"/>
<comment type="catalytic activity">
    <reaction evidence="7 8 9">
        <text>L-cysteine + L-glutamate + ATP = gamma-L-glutamyl-L-cysteine + ADP + phosphate + H(+)</text>
        <dbReference type="Rhea" id="RHEA:13285"/>
        <dbReference type="ChEBI" id="CHEBI:15378"/>
        <dbReference type="ChEBI" id="CHEBI:29985"/>
        <dbReference type="ChEBI" id="CHEBI:30616"/>
        <dbReference type="ChEBI" id="CHEBI:35235"/>
        <dbReference type="ChEBI" id="CHEBI:43474"/>
        <dbReference type="ChEBI" id="CHEBI:58173"/>
        <dbReference type="ChEBI" id="CHEBI:456216"/>
        <dbReference type="EC" id="6.3.2.2"/>
    </reaction>
</comment>
<dbReference type="GO" id="GO:0005829">
    <property type="term" value="C:cytosol"/>
    <property type="evidence" value="ECO:0007669"/>
    <property type="project" value="TreeGrafter"/>
</dbReference>
<dbReference type="OrthoDB" id="9803907at2"/>
<dbReference type="AlphaFoldDB" id="A0A1M4Z011"/>
<dbReference type="EC" id="6.3.2.2" evidence="8"/>
<dbReference type="GO" id="GO:0006750">
    <property type="term" value="P:glutathione biosynthetic process"/>
    <property type="evidence" value="ECO:0007669"/>
    <property type="project" value="UniProtKB-UniRule"/>
</dbReference>
<evidence type="ECO:0000313" key="12">
    <source>
        <dbReference type="Proteomes" id="UP000184517"/>
    </source>
</evidence>
<dbReference type="InterPro" id="IPR006334">
    <property type="entry name" value="Glut_cys_ligase"/>
</dbReference>
<keyword evidence="4 8" id="KW-0317">Glutathione biosynthesis</keyword>
<evidence type="ECO:0000256" key="1">
    <source>
        <dbReference type="ARBA" id="ARBA00005006"/>
    </source>
</evidence>
<evidence type="ECO:0000256" key="5">
    <source>
        <dbReference type="ARBA" id="ARBA00022741"/>
    </source>
</evidence>
<sequence length="530" mass="60181">MTTLTDALQALATHCQQAATTSALTFHRGVEREALRVDRTEGHISHKPHPKALGSALTHSSITTDYSESLMEFITGVHPSVEGVIKELEDIHNLVNHELYKQDECLWPASMPCYLAGNEDVPIAYYGESNTGKLKRVYREGLSNRYGRIMQCIAGMHYNFSFDKDFWSFLESYKGKSNLSKAEKQAFQSDSYFALIRNFRRSSWMLSLLFGASPAIDESFLPKKPDSLDELEKNTWFGPKATSLRMSDLGYQNKAQADLYVCYNEVETYISTVKKALQTPYLRYQDIGVKVDGQYRQLNSNLLQIENEYYSDIRPKRVTQPGEHPSAALHARGVEYIEVRIMDLDPSSSIGMQSSTLYFIDVFLLYCMLRGDERLGSAECSQLRKMQQEIASHGRDLDMDFDFGQGPTKLRTKAKDMLNSLAEVAEFLSEKTGNPAYKQAVKVQREKLSNEALLPSAQLLERSKAQQGYQNAMLALSKEQQTEWMSCPLSDELTHEFMEKAERSLRDQEAIEAADEVDFDTFLAAYLTPQ</sequence>
<name>A0A1M4Z011_9GAMM</name>
<comment type="pathway">
    <text evidence="1 8 9">Sulfur metabolism; glutathione biosynthesis; glutathione from L-cysteine and L-glutamate: step 1/2.</text>
</comment>
<dbReference type="GO" id="GO:0005524">
    <property type="term" value="F:ATP binding"/>
    <property type="evidence" value="ECO:0007669"/>
    <property type="project" value="UniProtKB-KW"/>
</dbReference>
<keyword evidence="12" id="KW-1185">Reference proteome</keyword>
<dbReference type="InterPro" id="IPR014746">
    <property type="entry name" value="Gln_synth/guanido_kin_cat_dom"/>
</dbReference>
<dbReference type="InterPro" id="IPR007370">
    <property type="entry name" value="Glu_cys_ligase"/>
</dbReference>
<organism evidence="11 12">
    <name type="scientific">Marinomonas polaris DSM 16579</name>
    <dbReference type="NCBI Taxonomy" id="1122206"/>
    <lineage>
        <taxon>Bacteria</taxon>
        <taxon>Pseudomonadati</taxon>
        <taxon>Pseudomonadota</taxon>
        <taxon>Gammaproteobacteria</taxon>
        <taxon>Oceanospirillales</taxon>
        <taxon>Oceanospirillaceae</taxon>
        <taxon>Marinomonas</taxon>
    </lineage>
</organism>
<dbReference type="UniPathway" id="UPA00142">
    <property type="reaction ID" value="UER00209"/>
</dbReference>
<dbReference type="NCBIfam" id="TIGR01434">
    <property type="entry name" value="glu_cys_ligase"/>
    <property type="match status" value="1"/>
</dbReference>
<dbReference type="HAMAP" id="MF_00578">
    <property type="entry name" value="Glu_cys_ligase"/>
    <property type="match status" value="1"/>
</dbReference>
<accession>A0A1M4Z011</accession>
<dbReference type="GO" id="GO:0004357">
    <property type="term" value="F:glutamate-cysteine ligase activity"/>
    <property type="evidence" value="ECO:0007669"/>
    <property type="project" value="UniProtKB-UniRule"/>
</dbReference>
<keyword evidence="3 8" id="KW-0436">Ligase</keyword>
<evidence type="ECO:0000256" key="4">
    <source>
        <dbReference type="ARBA" id="ARBA00022684"/>
    </source>
</evidence>
<dbReference type="GO" id="GO:0046872">
    <property type="term" value="F:metal ion binding"/>
    <property type="evidence" value="ECO:0007669"/>
    <property type="project" value="TreeGrafter"/>
</dbReference>
<dbReference type="RefSeq" id="WP_084122243.1">
    <property type="nucleotide sequence ID" value="NZ_FQVF01000005.1"/>
</dbReference>
<dbReference type="Gene3D" id="3.30.590.20">
    <property type="match status" value="1"/>
</dbReference>
<gene>
    <name evidence="8" type="primary">gshA</name>
    <name evidence="11" type="ORF">SAMN02745753_01363</name>
</gene>
<evidence type="ECO:0000259" key="10">
    <source>
        <dbReference type="Pfam" id="PF04262"/>
    </source>
</evidence>
<evidence type="ECO:0000256" key="9">
    <source>
        <dbReference type="RuleBase" id="RU004391"/>
    </source>
</evidence>
<dbReference type="Proteomes" id="UP000184517">
    <property type="component" value="Unassembled WGS sequence"/>
</dbReference>
<protein>
    <recommendedName>
        <fullName evidence="8">Glutamate--cysteine ligase</fullName>
        <ecNumber evidence="8">6.3.2.2</ecNumber>
    </recommendedName>
    <alternativeName>
        <fullName evidence="8">Gamma-ECS</fullName>
        <shortName evidence="8">GCS</shortName>
    </alternativeName>
    <alternativeName>
        <fullName evidence="8">Gamma-glutamylcysteine synthetase</fullName>
    </alternativeName>
</protein>
<feature type="domain" description="Glutamate--cysteine ligase" evidence="10">
    <location>
        <begin position="21"/>
        <end position="389"/>
    </location>
</feature>
<evidence type="ECO:0000256" key="6">
    <source>
        <dbReference type="ARBA" id="ARBA00022840"/>
    </source>
</evidence>
<dbReference type="STRING" id="1122206.SAMN02745753_01363"/>
<keyword evidence="5 8" id="KW-0547">Nucleotide-binding</keyword>
<comment type="similarity">
    <text evidence="2 8">Belongs to the glutamate--cysteine ligase type 1 family. Type 1 subfamily.</text>
</comment>
<dbReference type="SUPFAM" id="SSF55931">
    <property type="entry name" value="Glutamine synthetase/guanido kinase"/>
    <property type="match status" value="1"/>
</dbReference>
<keyword evidence="6 8" id="KW-0067">ATP-binding</keyword>
<evidence type="ECO:0000256" key="3">
    <source>
        <dbReference type="ARBA" id="ARBA00022598"/>
    </source>
</evidence>
<dbReference type="PANTHER" id="PTHR38761">
    <property type="entry name" value="GLUTAMATE--CYSTEINE LIGASE"/>
    <property type="match status" value="1"/>
</dbReference>
<evidence type="ECO:0000256" key="7">
    <source>
        <dbReference type="ARBA" id="ARBA00048819"/>
    </source>
</evidence>
<reference evidence="12" key="1">
    <citation type="submission" date="2016-11" db="EMBL/GenBank/DDBJ databases">
        <authorList>
            <person name="Varghese N."/>
            <person name="Submissions S."/>
        </authorList>
    </citation>
    <scope>NUCLEOTIDE SEQUENCE [LARGE SCALE GENOMIC DNA]</scope>
    <source>
        <strain evidence="12">DSM 16579</strain>
    </source>
</reference>
<dbReference type="EMBL" id="FQVF01000005">
    <property type="protein sequence ID" value="SHF11092.1"/>
    <property type="molecule type" value="Genomic_DNA"/>
</dbReference>
<evidence type="ECO:0000256" key="8">
    <source>
        <dbReference type="HAMAP-Rule" id="MF_00578"/>
    </source>
</evidence>
<evidence type="ECO:0000256" key="2">
    <source>
        <dbReference type="ARBA" id="ARBA00008772"/>
    </source>
</evidence>